<comment type="caution">
    <text evidence="2">The sequence shown here is derived from an EMBL/GenBank/DDBJ whole genome shotgun (WGS) entry which is preliminary data.</text>
</comment>
<sequence>MSGKRTYTVPILLLIATVLATLIVILLSRLLIDGQADKLDKGKRLAEGYNDCLAYAGILKDDARALSGTAAAVDRLAVKERIGQVPPVSSACGKTLSESGVQSGQTQEEAESAVSAAMQTIWSKLEPIGNHDGPLTQDELDTLQKIGDAGEKLETTLKQYEVPTGDDRFRQMEAGIDWVGPAGQTVKQLQDLASALNAK</sequence>
<accession>A0A7X0SGV5</accession>
<dbReference type="Proteomes" id="UP000564644">
    <property type="component" value="Unassembled WGS sequence"/>
</dbReference>
<organism evidence="2 3">
    <name type="scientific">Cohnella zeiphila</name>
    <dbReference type="NCBI Taxonomy" id="2761120"/>
    <lineage>
        <taxon>Bacteria</taxon>
        <taxon>Bacillati</taxon>
        <taxon>Bacillota</taxon>
        <taxon>Bacilli</taxon>
        <taxon>Bacillales</taxon>
        <taxon>Paenibacillaceae</taxon>
        <taxon>Cohnella</taxon>
    </lineage>
</organism>
<keyword evidence="1" id="KW-1133">Transmembrane helix</keyword>
<feature type="transmembrane region" description="Helical" evidence="1">
    <location>
        <begin position="12"/>
        <end position="32"/>
    </location>
</feature>
<name>A0A7X0SGV5_9BACL</name>
<evidence type="ECO:0000313" key="3">
    <source>
        <dbReference type="Proteomes" id="UP000564644"/>
    </source>
</evidence>
<gene>
    <name evidence="2" type="ORF">H7C18_02260</name>
</gene>
<keyword evidence="3" id="KW-1185">Reference proteome</keyword>
<dbReference type="AlphaFoldDB" id="A0A7X0SGV5"/>
<dbReference type="RefSeq" id="WP_185127381.1">
    <property type="nucleotide sequence ID" value="NZ_JACJVO010000002.1"/>
</dbReference>
<proteinExistence type="predicted"/>
<keyword evidence="1" id="KW-0812">Transmembrane</keyword>
<evidence type="ECO:0000313" key="2">
    <source>
        <dbReference type="EMBL" id="MBB6729718.1"/>
    </source>
</evidence>
<protein>
    <submittedName>
        <fullName evidence="2">Uncharacterized protein</fullName>
    </submittedName>
</protein>
<reference evidence="2 3" key="1">
    <citation type="submission" date="2020-08" db="EMBL/GenBank/DDBJ databases">
        <title>Cohnella phylogeny.</title>
        <authorList>
            <person name="Dunlap C."/>
        </authorList>
    </citation>
    <scope>NUCLEOTIDE SEQUENCE [LARGE SCALE GENOMIC DNA]</scope>
    <source>
        <strain evidence="2 3">CBP 2801</strain>
    </source>
</reference>
<evidence type="ECO:0000256" key="1">
    <source>
        <dbReference type="SAM" id="Phobius"/>
    </source>
</evidence>
<keyword evidence="1" id="KW-0472">Membrane</keyword>
<dbReference type="EMBL" id="JACJVO010000002">
    <property type="protein sequence ID" value="MBB6729718.1"/>
    <property type="molecule type" value="Genomic_DNA"/>
</dbReference>